<evidence type="ECO:0000256" key="6">
    <source>
        <dbReference type="ARBA" id="ARBA00022559"/>
    </source>
</evidence>
<evidence type="ECO:0000256" key="5">
    <source>
        <dbReference type="ARBA" id="ARBA00022490"/>
    </source>
</evidence>
<dbReference type="GO" id="GO:0004602">
    <property type="term" value="F:glutathione peroxidase activity"/>
    <property type="evidence" value="ECO:0007669"/>
    <property type="project" value="UniProtKB-EC"/>
</dbReference>
<comment type="subcellular location">
    <subcellularLocation>
        <location evidence="2">Cytoplasm</location>
    </subcellularLocation>
</comment>
<evidence type="ECO:0000256" key="4">
    <source>
        <dbReference type="ARBA" id="ARBA00012310"/>
    </source>
</evidence>
<evidence type="ECO:0000313" key="12">
    <source>
        <dbReference type="Proteomes" id="UP000095284"/>
    </source>
</evidence>
<evidence type="ECO:0000256" key="8">
    <source>
        <dbReference type="ARBA" id="ARBA00054853"/>
    </source>
</evidence>
<dbReference type="PANTHER" id="PTHR11592">
    <property type="entry name" value="GLUTATHIONE PEROXIDASE"/>
    <property type="match status" value="1"/>
</dbReference>
<reference evidence="13" key="1">
    <citation type="submission" date="2016-11" db="UniProtKB">
        <authorList>
            <consortium name="WormBaseParasite"/>
        </authorList>
    </citation>
    <scope>IDENTIFICATION</scope>
</reference>
<evidence type="ECO:0000256" key="9">
    <source>
        <dbReference type="PIRSR" id="PIRSR000303-1"/>
    </source>
</evidence>
<keyword evidence="7 10" id="KW-0560">Oxidoreductase</keyword>
<dbReference type="InterPro" id="IPR036249">
    <property type="entry name" value="Thioredoxin-like_sf"/>
</dbReference>
<evidence type="ECO:0000259" key="11">
    <source>
        <dbReference type="PROSITE" id="PS51352"/>
    </source>
</evidence>
<dbReference type="InterPro" id="IPR029759">
    <property type="entry name" value="GPX_AS"/>
</dbReference>
<evidence type="ECO:0000256" key="2">
    <source>
        <dbReference type="ARBA" id="ARBA00004496"/>
    </source>
</evidence>
<dbReference type="WBParaSite" id="BXY_0502500.1">
    <property type="protein sequence ID" value="BXY_0502500.1"/>
    <property type="gene ID" value="BXY_0502500"/>
</dbReference>
<dbReference type="SUPFAM" id="SSF52833">
    <property type="entry name" value="Thioredoxin-like"/>
    <property type="match status" value="1"/>
</dbReference>
<evidence type="ECO:0000256" key="10">
    <source>
        <dbReference type="RuleBase" id="RU000499"/>
    </source>
</evidence>
<dbReference type="PROSITE" id="PS51352">
    <property type="entry name" value="THIOREDOXIN_2"/>
    <property type="match status" value="1"/>
</dbReference>
<keyword evidence="5" id="KW-0963">Cytoplasm</keyword>
<dbReference type="InterPro" id="IPR013766">
    <property type="entry name" value="Thioredoxin_domain"/>
</dbReference>
<dbReference type="GO" id="GO:0005737">
    <property type="term" value="C:cytoplasm"/>
    <property type="evidence" value="ECO:0007669"/>
    <property type="project" value="UniProtKB-SubCell"/>
</dbReference>
<dbReference type="AlphaFoldDB" id="A0A1I7RWB2"/>
<dbReference type="GO" id="GO:0006979">
    <property type="term" value="P:response to oxidative stress"/>
    <property type="evidence" value="ECO:0007669"/>
    <property type="project" value="InterPro"/>
</dbReference>
<dbReference type="InterPro" id="IPR000889">
    <property type="entry name" value="Glutathione_peroxidase"/>
</dbReference>
<dbReference type="PIRSF" id="PIRSF000303">
    <property type="entry name" value="Glutathion_perox"/>
    <property type="match status" value="1"/>
</dbReference>
<comment type="catalytic activity">
    <reaction evidence="1">
        <text>2 glutathione + H2O2 = glutathione disulfide + 2 H2O</text>
        <dbReference type="Rhea" id="RHEA:16833"/>
        <dbReference type="ChEBI" id="CHEBI:15377"/>
        <dbReference type="ChEBI" id="CHEBI:16240"/>
        <dbReference type="ChEBI" id="CHEBI:57925"/>
        <dbReference type="ChEBI" id="CHEBI:58297"/>
        <dbReference type="EC" id="1.11.1.9"/>
    </reaction>
</comment>
<sequence>MAEIILKTNRFLVNSIRRMSNTIYGFKAKDSDGAEVSLEKYKGKVVIIVNTASQCGLTNSNYTQLNEILDKYKKDGLEIAAFPCNQFGGQEPGCDADIKSFVHEKFKFDPDLYSKIDVNGDNAHPLWKFLKEKQGGTLFDAIKWNFTKFLVNRKGEVINRYGPQTEPKSMIKDIEKALAESP</sequence>
<dbReference type="PANTHER" id="PTHR11592:SF134">
    <property type="entry name" value="PHOSPHOLIPID HYDROPEROXIDE GLUTATHIONE PEROXIDASE"/>
    <property type="match status" value="1"/>
</dbReference>
<organism evidence="12 13">
    <name type="scientific">Bursaphelenchus xylophilus</name>
    <name type="common">Pinewood nematode worm</name>
    <name type="synonym">Aphelenchoides xylophilus</name>
    <dbReference type="NCBI Taxonomy" id="6326"/>
    <lineage>
        <taxon>Eukaryota</taxon>
        <taxon>Metazoa</taxon>
        <taxon>Ecdysozoa</taxon>
        <taxon>Nematoda</taxon>
        <taxon>Chromadorea</taxon>
        <taxon>Rhabditida</taxon>
        <taxon>Tylenchina</taxon>
        <taxon>Tylenchomorpha</taxon>
        <taxon>Aphelenchoidea</taxon>
        <taxon>Aphelenchoididae</taxon>
        <taxon>Bursaphelenchus</taxon>
    </lineage>
</organism>
<dbReference type="FunFam" id="3.40.30.10:FF:000270">
    <property type="entry name" value="Glutathione peroxidase"/>
    <property type="match status" value="1"/>
</dbReference>
<dbReference type="Proteomes" id="UP000095284">
    <property type="component" value="Unplaced"/>
</dbReference>
<dbReference type="PROSITE" id="PS00460">
    <property type="entry name" value="GLUTATHIONE_PEROXID_1"/>
    <property type="match status" value="1"/>
</dbReference>
<dbReference type="PROSITE" id="PS51355">
    <property type="entry name" value="GLUTATHIONE_PEROXID_3"/>
    <property type="match status" value="1"/>
</dbReference>
<keyword evidence="6 10" id="KW-0575">Peroxidase</keyword>
<dbReference type="CDD" id="cd00340">
    <property type="entry name" value="GSH_Peroxidase"/>
    <property type="match status" value="1"/>
</dbReference>
<feature type="active site" evidence="9">
    <location>
        <position position="55"/>
    </location>
</feature>
<name>A0A1I7RWB2_BURXY</name>
<dbReference type="Gene3D" id="3.40.30.10">
    <property type="entry name" value="Glutaredoxin"/>
    <property type="match status" value="1"/>
</dbReference>
<comment type="similarity">
    <text evidence="3 10">Belongs to the glutathione peroxidase family.</text>
</comment>
<evidence type="ECO:0000256" key="3">
    <source>
        <dbReference type="ARBA" id="ARBA00006926"/>
    </source>
</evidence>
<feature type="domain" description="Thioredoxin" evidence="11">
    <location>
        <begin position="17"/>
        <end position="179"/>
    </location>
</feature>
<accession>A0A1I7RWB2</accession>
<dbReference type="PRINTS" id="PR01011">
    <property type="entry name" value="GLUTPROXDASE"/>
</dbReference>
<dbReference type="Pfam" id="PF00255">
    <property type="entry name" value="GSHPx"/>
    <property type="match status" value="1"/>
</dbReference>
<comment type="function">
    <text evidence="8">May constitute a glutathione peroxidase-like protective system against oxidative stresses.</text>
</comment>
<evidence type="ECO:0000256" key="1">
    <source>
        <dbReference type="ARBA" id="ARBA00000217"/>
    </source>
</evidence>
<evidence type="ECO:0000256" key="7">
    <source>
        <dbReference type="ARBA" id="ARBA00023002"/>
    </source>
</evidence>
<evidence type="ECO:0000313" key="13">
    <source>
        <dbReference type="WBParaSite" id="BXY_0502500.1"/>
    </source>
</evidence>
<dbReference type="eggNOG" id="KOG1651">
    <property type="taxonomic scope" value="Eukaryota"/>
</dbReference>
<proteinExistence type="inferred from homology"/>
<protein>
    <recommendedName>
        <fullName evidence="4 10">Glutathione peroxidase</fullName>
    </recommendedName>
</protein>